<dbReference type="EMBL" id="OE179377">
    <property type="protein sequence ID" value="CAD7568614.1"/>
    <property type="molecule type" value="Genomic_DNA"/>
</dbReference>
<evidence type="ECO:0000256" key="2">
    <source>
        <dbReference type="ARBA" id="ARBA00006370"/>
    </source>
</evidence>
<evidence type="ECO:0000256" key="3">
    <source>
        <dbReference type="ARBA" id="ARBA00010979"/>
    </source>
</evidence>
<dbReference type="PANTHER" id="PTHR13237">
    <property type="entry name" value="SOMETHING ABOUT SILENCING PROTEIN 10-RELATED"/>
    <property type="match status" value="1"/>
</dbReference>
<evidence type="ECO:0000256" key="1">
    <source>
        <dbReference type="ARBA" id="ARBA00004613"/>
    </source>
</evidence>
<feature type="domain" description="MD-2-related lipid-recognition" evidence="6">
    <location>
        <begin position="69"/>
        <end position="207"/>
    </location>
</feature>
<reference evidence="7" key="1">
    <citation type="submission" date="2020-11" db="EMBL/GenBank/DDBJ databases">
        <authorList>
            <person name="Tran Van P."/>
        </authorList>
    </citation>
    <scope>NUCLEOTIDE SEQUENCE</scope>
</reference>
<comment type="similarity">
    <text evidence="2">Belongs to the NPC2 family.</text>
</comment>
<dbReference type="AlphaFoldDB" id="A0A7R9IXA4"/>
<keyword evidence="5" id="KW-0472">Membrane</keyword>
<keyword evidence="5" id="KW-0812">Transmembrane</keyword>
<dbReference type="GO" id="GO:0000462">
    <property type="term" value="P:maturation of SSU-rRNA from tricistronic rRNA transcript (SSU-rRNA, 5.8S rRNA, LSU-rRNA)"/>
    <property type="evidence" value="ECO:0007669"/>
    <property type="project" value="TreeGrafter"/>
</dbReference>
<dbReference type="GO" id="GO:0005576">
    <property type="term" value="C:extracellular region"/>
    <property type="evidence" value="ECO:0007669"/>
    <property type="project" value="UniProtKB-SubCell"/>
</dbReference>
<feature type="transmembrane region" description="Helical" evidence="5">
    <location>
        <begin position="46"/>
        <end position="65"/>
    </location>
</feature>
<dbReference type="Pfam" id="PF04000">
    <property type="entry name" value="Sas10_Utp3"/>
    <property type="match status" value="1"/>
</dbReference>
<comment type="subcellular location">
    <subcellularLocation>
        <location evidence="1">Secreted</location>
    </subcellularLocation>
</comment>
<gene>
    <name evidence="7" type="ORF">TCMB3V08_LOCUS1376</name>
</gene>
<evidence type="ECO:0000259" key="6">
    <source>
        <dbReference type="SMART" id="SM00737"/>
    </source>
</evidence>
<sequence>MYKAFDRVKCEVLLKQKFKVIGVDWNDRRSIKHLYAGQRVTVLQSVMWYVTSLLLLIALASEVLAGTPVKSCKDAPPITESNAVTISGCDEAPCKLEKKSSTDLHFKFKVDKETETVTNKVSAKIGPMDMPFIGVDGTDACSLIFLGDGSPASCPLKEGVEYVYRNSISVSEMYPKQVTQLVDNMLARVKRGEVSTDKGLSFLEVKYHMLLSYLPNLTYVVLRKCSGEKIEDDPSIDRLVEIRTVLEKMQPIDHKLKYLIDKLVKTAITG</sequence>
<dbReference type="PANTHER" id="PTHR13237:SF9">
    <property type="entry name" value="NEUROGUIDIN"/>
    <property type="match status" value="1"/>
</dbReference>
<accession>A0A7R9IXA4</accession>
<evidence type="ECO:0000313" key="7">
    <source>
        <dbReference type="EMBL" id="CAD7568614.1"/>
    </source>
</evidence>
<dbReference type="GO" id="GO:0032040">
    <property type="term" value="C:small-subunit processome"/>
    <property type="evidence" value="ECO:0007669"/>
    <property type="project" value="TreeGrafter"/>
</dbReference>
<comment type="similarity">
    <text evidence="3">Belongs to the SAS10 family.</text>
</comment>
<organism evidence="7">
    <name type="scientific">Timema californicum</name>
    <name type="common">California timema</name>
    <name type="synonym">Walking stick</name>
    <dbReference type="NCBI Taxonomy" id="61474"/>
    <lineage>
        <taxon>Eukaryota</taxon>
        <taxon>Metazoa</taxon>
        <taxon>Ecdysozoa</taxon>
        <taxon>Arthropoda</taxon>
        <taxon>Hexapoda</taxon>
        <taxon>Insecta</taxon>
        <taxon>Pterygota</taxon>
        <taxon>Neoptera</taxon>
        <taxon>Polyneoptera</taxon>
        <taxon>Phasmatodea</taxon>
        <taxon>Timematodea</taxon>
        <taxon>Timematoidea</taxon>
        <taxon>Timematidae</taxon>
        <taxon>Timema</taxon>
    </lineage>
</organism>
<evidence type="ECO:0000256" key="4">
    <source>
        <dbReference type="ARBA" id="ARBA00022525"/>
    </source>
</evidence>
<keyword evidence="5" id="KW-1133">Transmembrane helix</keyword>
<keyword evidence="4" id="KW-0964">Secreted</keyword>
<protein>
    <submittedName>
        <fullName evidence="7">(California timema) hypothetical protein</fullName>
    </submittedName>
</protein>
<dbReference type="InterPro" id="IPR007146">
    <property type="entry name" value="Sas10/Utp3/C1D"/>
</dbReference>
<name>A0A7R9IXA4_TIMCA</name>
<dbReference type="SUPFAM" id="SSF81296">
    <property type="entry name" value="E set domains"/>
    <property type="match status" value="1"/>
</dbReference>
<dbReference type="FunFam" id="2.60.40.770:FF:000001">
    <property type="entry name" value="NPC intracellular cholesterol transporter 2"/>
    <property type="match status" value="1"/>
</dbReference>
<dbReference type="InterPro" id="IPR003172">
    <property type="entry name" value="ML_dom"/>
</dbReference>
<dbReference type="Gene3D" id="2.60.40.770">
    <property type="match status" value="1"/>
</dbReference>
<evidence type="ECO:0000256" key="5">
    <source>
        <dbReference type="SAM" id="Phobius"/>
    </source>
</evidence>
<dbReference type="SMART" id="SM00737">
    <property type="entry name" value="ML"/>
    <property type="match status" value="1"/>
</dbReference>
<dbReference type="InterPro" id="IPR014756">
    <property type="entry name" value="Ig_E-set"/>
</dbReference>
<proteinExistence type="inferred from homology"/>
<dbReference type="Pfam" id="PF02221">
    <property type="entry name" value="E1_DerP2_DerF2"/>
    <property type="match status" value="1"/>
</dbReference>